<name>A0A0A9BSC0_ARUDO</name>
<reference evidence="1" key="2">
    <citation type="journal article" date="2015" name="Data Brief">
        <title>Shoot transcriptome of the giant reed, Arundo donax.</title>
        <authorList>
            <person name="Barrero R.A."/>
            <person name="Guerrero F.D."/>
            <person name="Moolhuijzen P."/>
            <person name="Goolsby J.A."/>
            <person name="Tidwell J."/>
            <person name="Bellgard S.E."/>
            <person name="Bellgard M.I."/>
        </authorList>
    </citation>
    <scope>NUCLEOTIDE SEQUENCE</scope>
    <source>
        <tissue evidence="1">Shoot tissue taken approximately 20 cm above the soil surface</tissue>
    </source>
</reference>
<evidence type="ECO:0000313" key="1">
    <source>
        <dbReference type="EMBL" id="JAD64070.1"/>
    </source>
</evidence>
<reference evidence="1" key="1">
    <citation type="submission" date="2014-09" db="EMBL/GenBank/DDBJ databases">
        <authorList>
            <person name="Magalhaes I.L.F."/>
            <person name="Oliveira U."/>
            <person name="Santos F.R."/>
            <person name="Vidigal T.H.D.A."/>
            <person name="Brescovit A.D."/>
            <person name="Santos A.J."/>
        </authorList>
    </citation>
    <scope>NUCLEOTIDE SEQUENCE</scope>
    <source>
        <tissue evidence="1">Shoot tissue taken approximately 20 cm above the soil surface</tissue>
    </source>
</reference>
<proteinExistence type="predicted"/>
<organism evidence="1">
    <name type="scientific">Arundo donax</name>
    <name type="common">Giant reed</name>
    <name type="synonym">Donax arundinaceus</name>
    <dbReference type="NCBI Taxonomy" id="35708"/>
    <lineage>
        <taxon>Eukaryota</taxon>
        <taxon>Viridiplantae</taxon>
        <taxon>Streptophyta</taxon>
        <taxon>Embryophyta</taxon>
        <taxon>Tracheophyta</taxon>
        <taxon>Spermatophyta</taxon>
        <taxon>Magnoliopsida</taxon>
        <taxon>Liliopsida</taxon>
        <taxon>Poales</taxon>
        <taxon>Poaceae</taxon>
        <taxon>PACMAD clade</taxon>
        <taxon>Arundinoideae</taxon>
        <taxon>Arundineae</taxon>
        <taxon>Arundo</taxon>
    </lineage>
</organism>
<sequence length="86" mass="8958">MALLRAPGVCEAEEAKEARARGKQWQAASLAGSDAEASARGLLHYGDLLQVQIHDGLQTASCSTTATSTLSSSMASCLLVHLLLAF</sequence>
<accession>A0A0A9BSC0</accession>
<protein>
    <submittedName>
        <fullName evidence="1">Uncharacterized protein</fullName>
    </submittedName>
</protein>
<dbReference type="EMBL" id="GBRH01233825">
    <property type="protein sequence ID" value="JAD64070.1"/>
    <property type="molecule type" value="Transcribed_RNA"/>
</dbReference>
<dbReference type="AlphaFoldDB" id="A0A0A9BSC0"/>